<feature type="region of interest" description="Disordered" evidence="1">
    <location>
        <begin position="270"/>
        <end position="297"/>
    </location>
</feature>
<sequence length="297" mass="33609">MLDSLELLDADLALVYTPLGASQWVSVRRFRRLPVSPVNPALVLCARRTATSKQHSQDDLNLDVDIRRLAAAAERSLLSLRAISARRAHFVADSVKNHFLWTPDGEGNVLTPWAMLIGIIYDPESIHFVAYIPCNGGTDHHPQSHYLSVHFESLPFPAHSSAEVDQQFLCDRYRVAIALLCLQQHAYRLTSLWEDVQQTKEEYEIYADHIRSLDEEGERGTPTPSELYSGEEPVSDDYLVIDYDEDVDGENPEVPYDLIEKWRDTIEDDIESDSGLGFDNDDSDTSHKGEDSTMVYV</sequence>
<evidence type="ECO:0000313" key="2">
    <source>
        <dbReference type="EMBL" id="EMD34874.1"/>
    </source>
</evidence>
<dbReference type="STRING" id="914234.M2PFY8"/>
<feature type="region of interest" description="Disordered" evidence="1">
    <location>
        <begin position="211"/>
        <end position="231"/>
    </location>
</feature>
<name>M2PFY8_CERS8</name>
<dbReference type="HOGENOM" id="CLU_936896_0_0_1"/>
<evidence type="ECO:0000313" key="3">
    <source>
        <dbReference type="Proteomes" id="UP000016930"/>
    </source>
</evidence>
<dbReference type="EMBL" id="KB445802">
    <property type="protein sequence ID" value="EMD34874.1"/>
    <property type="molecule type" value="Genomic_DNA"/>
</dbReference>
<dbReference type="OrthoDB" id="2803005at2759"/>
<accession>M2PFY8</accession>
<organism evidence="2 3">
    <name type="scientific">Ceriporiopsis subvermispora (strain B)</name>
    <name type="common">White-rot fungus</name>
    <name type="synonym">Gelatoporia subvermispora</name>
    <dbReference type="NCBI Taxonomy" id="914234"/>
    <lineage>
        <taxon>Eukaryota</taxon>
        <taxon>Fungi</taxon>
        <taxon>Dikarya</taxon>
        <taxon>Basidiomycota</taxon>
        <taxon>Agaricomycotina</taxon>
        <taxon>Agaricomycetes</taxon>
        <taxon>Polyporales</taxon>
        <taxon>Gelatoporiaceae</taxon>
        <taxon>Gelatoporia</taxon>
    </lineage>
</organism>
<evidence type="ECO:0000256" key="1">
    <source>
        <dbReference type="SAM" id="MobiDB-lite"/>
    </source>
</evidence>
<gene>
    <name evidence="2" type="ORF">CERSUDRAFT_86312</name>
</gene>
<reference evidence="2 3" key="1">
    <citation type="journal article" date="2012" name="Proc. Natl. Acad. Sci. U.S.A.">
        <title>Comparative genomics of Ceriporiopsis subvermispora and Phanerochaete chrysosporium provide insight into selective ligninolysis.</title>
        <authorList>
            <person name="Fernandez-Fueyo E."/>
            <person name="Ruiz-Duenas F.J."/>
            <person name="Ferreira P."/>
            <person name="Floudas D."/>
            <person name="Hibbett D.S."/>
            <person name="Canessa P."/>
            <person name="Larrondo L.F."/>
            <person name="James T.Y."/>
            <person name="Seelenfreund D."/>
            <person name="Lobos S."/>
            <person name="Polanco R."/>
            <person name="Tello M."/>
            <person name="Honda Y."/>
            <person name="Watanabe T."/>
            <person name="Watanabe T."/>
            <person name="Ryu J.S."/>
            <person name="Kubicek C.P."/>
            <person name="Schmoll M."/>
            <person name="Gaskell J."/>
            <person name="Hammel K.E."/>
            <person name="St John F.J."/>
            <person name="Vanden Wymelenberg A."/>
            <person name="Sabat G."/>
            <person name="Splinter BonDurant S."/>
            <person name="Syed K."/>
            <person name="Yadav J.S."/>
            <person name="Doddapaneni H."/>
            <person name="Subramanian V."/>
            <person name="Lavin J.L."/>
            <person name="Oguiza J.A."/>
            <person name="Perez G."/>
            <person name="Pisabarro A.G."/>
            <person name="Ramirez L."/>
            <person name="Santoyo F."/>
            <person name="Master E."/>
            <person name="Coutinho P.M."/>
            <person name="Henrissat B."/>
            <person name="Lombard V."/>
            <person name="Magnuson J.K."/>
            <person name="Kuees U."/>
            <person name="Hori C."/>
            <person name="Igarashi K."/>
            <person name="Samejima M."/>
            <person name="Held B.W."/>
            <person name="Barry K.W."/>
            <person name="LaButti K.M."/>
            <person name="Lapidus A."/>
            <person name="Lindquist E.A."/>
            <person name="Lucas S.M."/>
            <person name="Riley R."/>
            <person name="Salamov A.A."/>
            <person name="Hoffmeister D."/>
            <person name="Schwenk D."/>
            <person name="Hadar Y."/>
            <person name="Yarden O."/>
            <person name="de Vries R.P."/>
            <person name="Wiebenga A."/>
            <person name="Stenlid J."/>
            <person name="Eastwood D."/>
            <person name="Grigoriev I.V."/>
            <person name="Berka R.M."/>
            <person name="Blanchette R.A."/>
            <person name="Kersten P."/>
            <person name="Martinez A.T."/>
            <person name="Vicuna R."/>
            <person name="Cullen D."/>
        </authorList>
    </citation>
    <scope>NUCLEOTIDE SEQUENCE [LARGE SCALE GENOMIC DNA]</scope>
    <source>
        <strain evidence="2 3">B</strain>
    </source>
</reference>
<protein>
    <submittedName>
        <fullName evidence="2">Uncharacterized protein</fullName>
    </submittedName>
</protein>
<dbReference type="AlphaFoldDB" id="M2PFY8"/>
<proteinExistence type="predicted"/>
<keyword evidence="3" id="KW-1185">Reference proteome</keyword>
<dbReference type="Proteomes" id="UP000016930">
    <property type="component" value="Unassembled WGS sequence"/>
</dbReference>